<keyword evidence="6" id="KW-1185">Reference proteome</keyword>
<dbReference type="Gene3D" id="3.40.30.10">
    <property type="entry name" value="Glutaredoxin"/>
    <property type="match status" value="1"/>
</dbReference>
<evidence type="ECO:0000313" key="6">
    <source>
        <dbReference type="Proteomes" id="UP001378188"/>
    </source>
</evidence>
<feature type="binding site" evidence="3">
    <location>
        <position position="82"/>
    </location>
    <ligand>
        <name>Cu cation</name>
        <dbReference type="ChEBI" id="CHEBI:23378"/>
    </ligand>
</feature>
<dbReference type="AlphaFoldDB" id="A0AAW9S3B9"/>
<evidence type="ECO:0000256" key="3">
    <source>
        <dbReference type="PIRSR" id="PIRSR603782-1"/>
    </source>
</evidence>
<dbReference type="InterPro" id="IPR003782">
    <property type="entry name" value="SCO1/SenC"/>
</dbReference>
<proteinExistence type="inferred from homology"/>
<feature type="binding site" evidence="3">
    <location>
        <position position="78"/>
    </location>
    <ligand>
        <name>Cu cation</name>
        <dbReference type="ChEBI" id="CHEBI:23378"/>
    </ligand>
</feature>
<dbReference type="SUPFAM" id="SSF52833">
    <property type="entry name" value="Thioredoxin-like"/>
    <property type="match status" value="1"/>
</dbReference>
<dbReference type="EMBL" id="JAZHOF010000010">
    <property type="protein sequence ID" value="MEJ8574101.1"/>
    <property type="molecule type" value="Genomic_DNA"/>
</dbReference>
<comment type="similarity">
    <text evidence="1">Belongs to the SCO1/2 family.</text>
</comment>
<dbReference type="RefSeq" id="WP_340331803.1">
    <property type="nucleotide sequence ID" value="NZ_JAZHOF010000010.1"/>
</dbReference>
<organism evidence="5 6">
    <name type="scientific">Microbaculum marinum</name>
    <dbReference type="NCBI Taxonomy" id="1764581"/>
    <lineage>
        <taxon>Bacteria</taxon>
        <taxon>Pseudomonadati</taxon>
        <taxon>Pseudomonadota</taxon>
        <taxon>Alphaproteobacteria</taxon>
        <taxon>Hyphomicrobiales</taxon>
        <taxon>Tepidamorphaceae</taxon>
        <taxon>Microbaculum</taxon>
    </lineage>
</organism>
<accession>A0AAW9S3B9</accession>
<keyword evidence="3" id="KW-0479">Metal-binding</keyword>
<reference evidence="5 6" key="1">
    <citation type="submission" date="2024-02" db="EMBL/GenBank/DDBJ databases">
        <title>Genome analysis and characterization of Microbaculum marinisediminis sp. nov., isolated from marine sediment.</title>
        <authorList>
            <person name="Du Z.-J."/>
            <person name="Ye Y.-Q."/>
            <person name="Zhang Z.-R."/>
            <person name="Yuan S.-M."/>
            <person name="Zhang X.-Y."/>
        </authorList>
    </citation>
    <scope>NUCLEOTIDE SEQUENCE [LARGE SCALE GENOMIC DNA]</scope>
    <source>
        <strain evidence="5 6">SDUM1044001</strain>
    </source>
</reference>
<name>A0AAW9S3B9_9HYPH</name>
<dbReference type="GO" id="GO:0046872">
    <property type="term" value="F:metal ion binding"/>
    <property type="evidence" value="ECO:0007669"/>
    <property type="project" value="UniProtKB-KW"/>
</dbReference>
<keyword evidence="4" id="KW-1015">Disulfide bond</keyword>
<dbReference type="InterPro" id="IPR036249">
    <property type="entry name" value="Thioredoxin-like_sf"/>
</dbReference>
<feature type="binding site" evidence="3">
    <location>
        <position position="166"/>
    </location>
    <ligand>
        <name>Cu cation</name>
        <dbReference type="ChEBI" id="CHEBI:23378"/>
    </ligand>
</feature>
<evidence type="ECO:0000256" key="4">
    <source>
        <dbReference type="PIRSR" id="PIRSR603782-2"/>
    </source>
</evidence>
<sequence length="205" mass="22223">MRAIRWTAWLLVVLVAGITIAVLVSDDAREAVLGTPGDGPGIASVGGPFEMVDHTGETVTEADFLGKPSVYFFGFTHCPDVCPTTLYEMSTYLGELGEDADKLNVAFVTVDPQRDTPQVMSDYISPFDPRIVGLSGSPEQVEAMTKAWRVYSRRVDQEDGEYTMDHTATVFLMDANGRFVGTIAYGEADDIALGKLERLVEGSAS</sequence>
<dbReference type="Proteomes" id="UP001378188">
    <property type="component" value="Unassembled WGS sequence"/>
</dbReference>
<evidence type="ECO:0000256" key="1">
    <source>
        <dbReference type="ARBA" id="ARBA00010996"/>
    </source>
</evidence>
<dbReference type="Pfam" id="PF02630">
    <property type="entry name" value="SCO1-SenC"/>
    <property type="match status" value="1"/>
</dbReference>
<evidence type="ECO:0000256" key="2">
    <source>
        <dbReference type="ARBA" id="ARBA00023008"/>
    </source>
</evidence>
<dbReference type="PANTHER" id="PTHR12151:SF25">
    <property type="entry name" value="LINALOOL DEHYDRATASE_ISOMERASE DOMAIN-CONTAINING PROTEIN"/>
    <property type="match status" value="1"/>
</dbReference>
<gene>
    <name evidence="5" type="ORF">V3328_21625</name>
</gene>
<comment type="caution">
    <text evidence="5">The sequence shown here is derived from an EMBL/GenBank/DDBJ whole genome shotgun (WGS) entry which is preliminary data.</text>
</comment>
<dbReference type="CDD" id="cd02968">
    <property type="entry name" value="SCO"/>
    <property type="match status" value="1"/>
</dbReference>
<evidence type="ECO:0000313" key="5">
    <source>
        <dbReference type="EMBL" id="MEJ8574101.1"/>
    </source>
</evidence>
<protein>
    <submittedName>
        <fullName evidence="5">SCO family protein</fullName>
    </submittedName>
</protein>
<keyword evidence="2 3" id="KW-0186">Copper</keyword>
<dbReference type="PANTHER" id="PTHR12151">
    <property type="entry name" value="ELECTRON TRANSPORT PROTIN SCO1/SENC FAMILY MEMBER"/>
    <property type="match status" value="1"/>
</dbReference>
<feature type="disulfide bond" description="Redox-active" evidence="4">
    <location>
        <begin position="78"/>
        <end position="82"/>
    </location>
</feature>
<dbReference type="FunFam" id="3.40.30.10:FF:000013">
    <property type="entry name" value="Blast:Protein SCO1 homolog, mitochondrial"/>
    <property type="match status" value="1"/>
</dbReference>